<dbReference type="AlphaFoldDB" id="A0A9P3G3A3"/>
<keyword evidence="2" id="KW-1185">Reference proteome</keyword>
<gene>
    <name evidence="1" type="ORF">PsYK624_043800</name>
</gene>
<accession>A0A9P3G3A3</accession>
<dbReference type="EMBL" id="BPQB01000009">
    <property type="protein sequence ID" value="GJE88297.1"/>
    <property type="molecule type" value="Genomic_DNA"/>
</dbReference>
<evidence type="ECO:0000313" key="2">
    <source>
        <dbReference type="Proteomes" id="UP000703269"/>
    </source>
</evidence>
<evidence type="ECO:0000313" key="1">
    <source>
        <dbReference type="EMBL" id="GJE88297.1"/>
    </source>
</evidence>
<dbReference type="InterPro" id="IPR011008">
    <property type="entry name" value="Dimeric_a/b-barrel"/>
</dbReference>
<name>A0A9P3G3A3_9APHY</name>
<dbReference type="Proteomes" id="UP000703269">
    <property type="component" value="Unassembled WGS sequence"/>
</dbReference>
<proteinExistence type="predicted"/>
<comment type="caution">
    <text evidence="1">The sequence shown here is derived from an EMBL/GenBank/DDBJ whole genome shotgun (WGS) entry which is preliminary data.</text>
</comment>
<dbReference type="OrthoDB" id="3830579at2759"/>
<evidence type="ECO:0008006" key="3">
    <source>
        <dbReference type="Google" id="ProtNLM"/>
    </source>
</evidence>
<dbReference type="Gene3D" id="3.30.70.100">
    <property type="match status" value="2"/>
</dbReference>
<protein>
    <recommendedName>
        <fullName evidence="3">ABM domain-containing protein</fullName>
    </recommendedName>
</protein>
<dbReference type="SUPFAM" id="SSF54909">
    <property type="entry name" value="Dimeric alpha+beta barrel"/>
    <property type="match status" value="1"/>
</dbReference>
<reference evidence="1 2" key="1">
    <citation type="submission" date="2021-08" db="EMBL/GenBank/DDBJ databases">
        <title>Draft Genome Sequence of Phanerochaete sordida strain YK-624.</title>
        <authorList>
            <person name="Mori T."/>
            <person name="Dohra H."/>
            <person name="Suzuki T."/>
            <person name="Kawagishi H."/>
            <person name="Hirai H."/>
        </authorList>
    </citation>
    <scope>NUCLEOTIDE SEQUENCE [LARGE SCALE GENOMIC DNA]</scope>
    <source>
        <strain evidence="1 2">YK-624</strain>
    </source>
</reference>
<sequence length="206" mass="23169">MAHPTYEIAKVVVSDEYLADPTIADSISGALTDTPGFLGGWKGLDVQEPQYLWLVVAWESLEHHYALMKDKERYPAMIEVFQKLAKEVVFMHHVKFSSDLIEALAWPTTEVVLCTLKESTDRAEFEKTLQKLLAQLEKDVPSSELAMGGWGPVIEDERKFMVSHGWHSLERSHAAICGATEFLACVTAIQQLSVPEVRFVNLVKHT</sequence>
<organism evidence="1 2">
    <name type="scientific">Phanerochaete sordida</name>
    <dbReference type="NCBI Taxonomy" id="48140"/>
    <lineage>
        <taxon>Eukaryota</taxon>
        <taxon>Fungi</taxon>
        <taxon>Dikarya</taxon>
        <taxon>Basidiomycota</taxon>
        <taxon>Agaricomycotina</taxon>
        <taxon>Agaricomycetes</taxon>
        <taxon>Polyporales</taxon>
        <taxon>Phanerochaetaceae</taxon>
        <taxon>Phanerochaete</taxon>
    </lineage>
</organism>